<feature type="binding site" evidence="4">
    <location>
        <position position="128"/>
    </location>
    <ligand>
        <name>(6S)-5,6,7,8-tetrahydrofolate</name>
        <dbReference type="ChEBI" id="CHEBI:57453"/>
    </ligand>
</feature>
<dbReference type="GO" id="GO:0035999">
    <property type="term" value="P:tetrahydrofolate interconversion"/>
    <property type="evidence" value="ECO:0007669"/>
    <property type="project" value="UniProtKB-UniRule"/>
</dbReference>
<dbReference type="NCBIfam" id="NF000586">
    <property type="entry name" value="PRK00011.1"/>
    <property type="match status" value="1"/>
</dbReference>
<protein>
    <recommendedName>
        <fullName evidence="4">Serine hydroxymethyltransferase</fullName>
        <shortName evidence="4">SHMT</shortName>
        <shortName evidence="4">Serine methylase</shortName>
        <ecNumber evidence="4">2.1.2.1</ecNumber>
    </recommendedName>
</protein>
<dbReference type="HAMAP" id="MF_00051">
    <property type="entry name" value="SHMT"/>
    <property type="match status" value="1"/>
</dbReference>
<dbReference type="GO" id="GO:0019264">
    <property type="term" value="P:glycine biosynthetic process from serine"/>
    <property type="evidence" value="ECO:0007669"/>
    <property type="project" value="UniProtKB-UniRule"/>
</dbReference>
<comment type="pathway">
    <text evidence="4">One-carbon metabolism; tetrahydrofolate interconversion.</text>
</comment>
<dbReference type="UniPathway" id="UPA00193"/>
<name>A0A6G3R360_9ACTN</name>
<gene>
    <name evidence="4" type="primary">glyA</name>
    <name evidence="7" type="ORF">G3I53_28415</name>
</gene>
<comment type="cofactor">
    <cofactor evidence="1 4 5">
        <name>pyridoxal 5'-phosphate</name>
        <dbReference type="ChEBI" id="CHEBI:597326"/>
    </cofactor>
</comment>
<comment type="subunit">
    <text evidence="4">Homodimer.</text>
</comment>
<dbReference type="InterPro" id="IPR039429">
    <property type="entry name" value="SHMT-like_dom"/>
</dbReference>
<dbReference type="InterPro" id="IPR015421">
    <property type="entry name" value="PyrdxlP-dep_Trfase_major"/>
</dbReference>
<dbReference type="Gene3D" id="3.90.1150.10">
    <property type="entry name" value="Aspartate Aminotransferase, domain 1"/>
    <property type="match status" value="1"/>
</dbReference>
<dbReference type="UniPathway" id="UPA00288">
    <property type="reaction ID" value="UER01023"/>
</dbReference>
<keyword evidence="4" id="KW-0963">Cytoplasm</keyword>
<proteinExistence type="inferred from homology"/>
<dbReference type="Gene3D" id="3.40.640.10">
    <property type="entry name" value="Type I PLP-dependent aspartate aminotransferase-like (Major domain)"/>
    <property type="match status" value="1"/>
</dbReference>
<organism evidence="7">
    <name type="scientific">Streptomyces sp. SID14436</name>
    <dbReference type="NCBI Taxonomy" id="2706070"/>
    <lineage>
        <taxon>Bacteria</taxon>
        <taxon>Bacillati</taxon>
        <taxon>Actinomycetota</taxon>
        <taxon>Actinomycetes</taxon>
        <taxon>Kitasatosporales</taxon>
        <taxon>Streptomycetaceae</taxon>
        <taxon>Streptomyces</taxon>
    </lineage>
</organism>
<evidence type="ECO:0000256" key="1">
    <source>
        <dbReference type="ARBA" id="ARBA00001933"/>
    </source>
</evidence>
<dbReference type="PANTHER" id="PTHR11680:SF35">
    <property type="entry name" value="SERINE HYDROXYMETHYLTRANSFERASE 1"/>
    <property type="match status" value="1"/>
</dbReference>
<comment type="caution">
    <text evidence="4">Lacks conserved residue(s) required for the propagation of feature annotation.</text>
</comment>
<dbReference type="InterPro" id="IPR015422">
    <property type="entry name" value="PyrdxlP-dep_Trfase_small"/>
</dbReference>
<reference evidence="7" key="1">
    <citation type="submission" date="2020-01" db="EMBL/GenBank/DDBJ databases">
        <title>Insect and environment-associated Actinomycetes.</title>
        <authorList>
            <person name="Currrie C."/>
            <person name="Chevrette M."/>
            <person name="Carlson C."/>
            <person name="Stubbendieck R."/>
            <person name="Wendt-Pienkowski E."/>
        </authorList>
    </citation>
    <scope>NUCLEOTIDE SEQUENCE</scope>
    <source>
        <strain evidence="7">SID14436</strain>
    </source>
</reference>
<dbReference type="InterPro" id="IPR001085">
    <property type="entry name" value="Ser_HO-MeTrfase"/>
</dbReference>
<keyword evidence="7" id="KW-0489">Methyltransferase</keyword>
<dbReference type="GO" id="GO:0008168">
    <property type="term" value="F:methyltransferase activity"/>
    <property type="evidence" value="ECO:0007669"/>
    <property type="project" value="UniProtKB-KW"/>
</dbReference>
<dbReference type="PIRSF" id="PIRSF000412">
    <property type="entry name" value="SHMT"/>
    <property type="match status" value="1"/>
</dbReference>
<comment type="catalytic activity">
    <reaction evidence="4">
        <text>(6R)-5,10-methylene-5,6,7,8-tetrahydrofolate + glycine + H2O = (6S)-5,6,7,8-tetrahydrofolate + L-serine</text>
        <dbReference type="Rhea" id="RHEA:15481"/>
        <dbReference type="ChEBI" id="CHEBI:15377"/>
        <dbReference type="ChEBI" id="CHEBI:15636"/>
        <dbReference type="ChEBI" id="CHEBI:33384"/>
        <dbReference type="ChEBI" id="CHEBI:57305"/>
        <dbReference type="ChEBI" id="CHEBI:57453"/>
        <dbReference type="EC" id="2.1.2.1"/>
    </reaction>
</comment>
<dbReference type="GO" id="GO:0004372">
    <property type="term" value="F:glycine hydroxymethyltransferase activity"/>
    <property type="evidence" value="ECO:0007669"/>
    <property type="project" value="UniProtKB-UniRule"/>
</dbReference>
<dbReference type="EC" id="2.1.2.1" evidence="4"/>
<evidence type="ECO:0000259" key="6">
    <source>
        <dbReference type="Pfam" id="PF00464"/>
    </source>
</evidence>
<dbReference type="GO" id="GO:0032259">
    <property type="term" value="P:methylation"/>
    <property type="evidence" value="ECO:0007669"/>
    <property type="project" value="UniProtKB-KW"/>
</dbReference>
<dbReference type="AlphaFoldDB" id="A0A6G3R360"/>
<feature type="domain" description="Serine hydroxymethyltransferase-like" evidence="6">
    <location>
        <begin position="16"/>
        <end position="401"/>
    </location>
</feature>
<comment type="subcellular location">
    <subcellularLocation>
        <location evidence="4">Cytoplasm</location>
    </subcellularLocation>
</comment>
<keyword evidence="4" id="KW-0554">One-carbon metabolism</keyword>
<comment type="function">
    <text evidence="4">Catalyzes the reversible interconversion of serine and glycine with tetrahydrofolate (THF) serving as the one-carbon carrier. This reaction serves as the major source of one-carbon groups required for the biosynthesis of purines, thymidylate, methionine, and other important biomolecules. Also exhibits THF-independent aldolase activity toward beta-hydroxyamino acids, producing glycine and aldehydes, via a retro-aldol mechanism.</text>
</comment>
<dbReference type="RefSeq" id="WP_164335412.1">
    <property type="nucleotide sequence ID" value="NZ_JAAGMD010000790.1"/>
</dbReference>
<evidence type="ECO:0000256" key="2">
    <source>
        <dbReference type="ARBA" id="ARBA00006376"/>
    </source>
</evidence>
<evidence type="ECO:0000256" key="4">
    <source>
        <dbReference type="HAMAP-Rule" id="MF_00051"/>
    </source>
</evidence>
<dbReference type="InterPro" id="IPR049943">
    <property type="entry name" value="Ser_HO-MeTrfase-like"/>
</dbReference>
<dbReference type="EMBL" id="JAAGMD010000790">
    <property type="protein sequence ID" value="NEA89860.1"/>
    <property type="molecule type" value="Genomic_DNA"/>
</dbReference>
<dbReference type="SUPFAM" id="SSF53383">
    <property type="entry name" value="PLP-dependent transferases"/>
    <property type="match status" value="1"/>
</dbReference>
<comment type="pathway">
    <text evidence="4">Amino-acid biosynthesis; glycine biosynthesis; glycine from L-serine: step 1/1.</text>
</comment>
<accession>A0A6G3R360</accession>
<feature type="binding site" evidence="4">
    <location>
        <begin position="132"/>
        <end position="134"/>
    </location>
    <ligand>
        <name>(6S)-5,6,7,8-tetrahydrofolate</name>
        <dbReference type="ChEBI" id="CHEBI:57453"/>
    </ligand>
</feature>
<dbReference type="Pfam" id="PF00464">
    <property type="entry name" value="SHMT"/>
    <property type="match status" value="1"/>
</dbReference>
<dbReference type="CDD" id="cd00378">
    <property type="entry name" value="SHMT"/>
    <property type="match status" value="1"/>
</dbReference>
<evidence type="ECO:0000256" key="3">
    <source>
        <dbReference type="ARBA" id="ARBA00022898"/>
    </source>
</evidence>
<keyword evidence="4 7" id="KW-0808">Transferase</keyword>
<dbReference type="GO" id="GO:0030170">
    <property type="term" value="F:pyridoxal phosphate binding"/>
    <property type="evidence" value="ECO:0007669"/>
    <property type="project" value="UniProtKB-UniRule"/>
</dbReference>
<evidence type="ECO:0000313" key="7">
    <source>
        <dbReference type="EMBL" id="NEA89860.1"/>
    </source>
</evidence>
<feature type="modified residue" description="N6-(pyridoxal phosphate)lysine" evidence="4 5">
    <location>
        <position position="236"/>
    </location>
</feature>
<feature type="site" description="Plays an important role in substrate specificity" evidence="4">
    <location>
        <position position="235"/>
    </location>
</feature>
<dbReference type="InterPro" id="IPR015424">
    <property type="entry name" value="PyrdxlP-dep_Trfase"/>
</dbReference>
<dbReference type="GO" id="GO:0005829">
    <property type="term" value="C:cytosol"/>
    <property type="evidence" value="ECO:0007669"/>
    <property type="project" value="TreeGrafter"/>
</dbReference>
<sequence>MLATEEFAAHAARLLASDDEELVTAIEREDARQENSLMLVASSSVTDPSVLACLATSSMNVTAEGYPGARYHAGCEAIDPVEQLAIDRARALFGAQYANVQPHSATTANYAVLSALLDPGDVVLGMRLNHGGHLTHGYGVAYSGTYFTPVNYGLDAQGRIDYDEVAALAAEHRPKLIICGATAYPRTVDFARFRAIADSVGALLMADISHIAGLVAAGLHPSPVDHAHITTSCTHKQLSGPRGGLIMSGKDAAMVLPGTGRTLARTLDRAVFPYFQGAPVLPVIAAKARAFALAATDRYRATARRILDNSAALAAELTALGHDVVTGGSDNHIVLLDLTRDGVSGLAAERALESIGVVVNKNRVPGDSRPAAVTSGVRIGTNAVAQRGLGPNEMRTCAGIIHSVLTQMRPDGDRDFVLDEFTASGLRAEVDKLTAQFPLPRYGLDGRP</sequence>
<keyword evidence="4" id="KW-0028">Amino-acid biosynthesis</keyword>
<evidence type="ECO:0000256" key="5">
    <source>
        <dbReference type="PIRSR" id="PIRSR000412-50"/>
    </source>
</evidence>
<keyword evidence="3 4" id="KW-0663">Pyridoxal phosphate</keyword>
<comment type="caution">
    <text evidence="7">The sequence shown here is derived from an EMBL/GenBank/DDBJ whole genome shotgun (WGS) entry which is preliminary data.</text>
</comment>
<comment type="similarity">
    <text evidence="2 4">Belongs to the SHMT family.</text>
</comment>
<dbReference type="PANTHER" id="PTHR11680">
    <property type="entry name" value="SERINE HYDROXYMETHYLTRANSFERASE"/>
    <property type="match status" value="1"/>
</dbReference>